<dbReference type="RefSeq" id="WP_144358759.1">
    <property type="nucleotide sequence ID" value="NZ_VMNH01000009.1"/>
</dbReference>
<evidence type="ECO:0000256" key="5">
    <source>
        <dbReference type="ARBA" id="ARBA00022764"/>
    </source>
</evidence>
<keyword evidence="6" id="KW-0249">Electron transport</keyword>
<accession>A0A558E139</accession>
<keyword evidence="4 9" id="KW-0479">Metal-binding</keyword>
<comment type="caution">
    <text evidence="12">The sequence shown here is derived from an EMBL/GenBank/DDBJ whole genome shotgun (WGS) entry which is preliminary data.</text>
</comment>
<dbReference type="Gene3D" id="1.10.760.10">
    <property type="entry name" value="Cytochrome c-like domain"/>
    <property type="match status" value="2"/>
</dbReference>
<dbReference type="PANTHER" id="PTHR33751">
    <property type="entry name" value="CBB3-TYPE CYTOCHROME C OXIDASE SUBUNIT FIXP"/>
    <property type="match status" value="1"/>
</dbReference>
<dbReference type="PIRSF" id="PIRSF000005">
    <property type="entry name" value="Cytochrome_c4"/>
    <property type="match status" value="1"/>
</dbReference>
<dbReference type="EMBL" id="VMNH01000009">
    <property type="protein sequence ID" value="TVO75322.1"/>
    <property type="molecule type" value="Genomic_DNA"/>
</dbReference>
<proteinExistence type="predicted"/>
<keyword evidence="3 8" id="KW-0349">Heme</keyword>
<evidence type="ECO:0000259" key="11">
    <source>
        <dbReference type="PROSITE" id="PS51007"/>
    </source>
</evidence>
<evidence type="ECO:0000256" key="9">
    <source>
        <dbReference type="PIRSR" id="PIRSR000005-2"/>
    </source>
</evidence>
<evidence type="ECO:0000256" key="10">
    <source>
        <dbReference type="SAM" id="SignalP"/>
    </source>
</evidence>
<feature type="binding site" description="axial binding residue" evidence="9">
    <location>
        <position position="127"/>
    </location>
    <ligand>
        <name>heme c</name>
        <dbReference type="ChEBI" id="CHEBI:61717"/>
        <label>2</label>
    </ligand>
    <ligandPart>
        <name>Fe</name>
        <dbReference type="ChEBI" id="CHEBI:18248"/>
    </ligandPart>
</feature>
<feature type="binding site" description="covalent" evidence="8">
    <location>
        <position position="123"/>
    </location>
    <ligand>
        <name>heme c</name>
        <dbReference type="ChEBI" id="CHEBI:61717"/>
        <label>2</label>
    </ligand>
</feature>
<dbReference type="Pfam" id="PF00034">
    <property type="entry name" value="Cytochrom_C"/>
    <property type="match status" value="1"/>
</dbReference>
<feature type="binding site" description="axial binding residue" evidence="9">
    <location>
        <position position="76"/>
    </location>
    <ligand>
        <name>heme c</name>
        <dbReference type="ChEBI" id="CHEBI:61717"/>
        <label>1</label>
    </ligand>
    <ligandPart>
        <name>Fe</name>
        <dbReference type="ChEBI" id="CHEBI:18248"/>
    </ligandPart>
</feature>
<keyword evidence="13" id="KW-1185">Reference proteome</keyword>
<dbReference type="GO" id="GO:0005506">
    <property type="term" value="F:iron ion binding"/>
    <property type="evidence" value="ECO:0007669"/>
    <property type="project" value="InterPro"/>
</dbReference>
<dbReference type="PANTHER" id="PTHR33751:SF9">
    <property type="entry name" value="CYTOCHROME C4"/>
    <property type="match status" value="1"/>
</dbReference>
<dbReference type="InterPro" id="IPR050597">
    <property type="entry name" value="Cytochrome_c_Oxidase_Subunit"/>
</dbReference>
<evidence type="ECO:0000313" key="13">
    <source>
        <dbReference type="Proteomes" id="UP000316649"/>
    </source>
</evidence>
<sequence>MNKTVRNLLVAALTLLPATVLADPTAQALAFTCAGCHGTDGSSVGPSSPSIAGMDPEVFVDAMQAYKADQRNATIMDRIAKGYTDEQIKGMSWFFAKQPLLLKPQKHDPDLAKLGADLHKEYCEKCHSDGGRESDSGILAGQWMPYLEYSMTDFVEGRRAYPRKMKRKVDAVLKEHGKKAQSALIHFYGSQQ</sequence>
<dbReference type="SUPFAM" id="SSF46626">
    <property type="entry name" value="Cytochrome c"/>
    <property type="match status" value="2"/>
</dbReference>
<dbReference type="GO" id="GO:0020037">
    <property type="term" value="F:heme binding"/>
    <property type="evidence" value="ECO:0007669"/>
    <property type="project" value="InterPro"/>
</dbReference>
<organism evidence="12 13">
    <name type="scientific">Sedimenticola selenatireducens</name>
    <dbReference type="NCBI Taxonomy" id="191960"/>
    <lineage>
        <taxon>Bacteria</taxon>
        <taxon>Pseudomonadati</taxon>
        <taxon>Pseudomonadota</taxon>
        <taxon>Gammaproteobacteria</taxon>
        <taxon>Chromatiales</taxon>
        <taxon>Sedimenticolaceae</taxon>
        <taxon>Sedimenticola</taxon>
    </lineage>
</organism>
<evidence type="ECO:0000256" key="7">
    <source>
        <dbReference type="ARBA" id="ARBA00023004"/>
    </source>
</evidence>
<name>A0A558E139_9GAMM</name>
<keyword evidence="10" id="KW-0732">Signal</keyword>
<evidence type="ECO:0000256" key="2">
    <source>
        <dbReference type="ARBA" id="ARBA00022448"/>
    </source>
</evidence>
<evidence type="ECO:0000256" key="3">
    <source>
        <dbReference type="ARBA" id="ARBA00022617"/>
    </source>
</evidence>
<feature type="binding site" description="covalent" evidence="8">
    <location>
        <position position="36"/>
    </location>
    <ligand>
        <name>heme c</name>
        <dbReference type="ChEBI" id="CHEBI:61717"/>
        <label>1</label>
    </ligand>
</feature>
<keyword evidence="2" id="KW-0813">Transport</keyword>
<dbReference type="InterPro" id="IPR024167">
    <property type="entry name" value="Cytochrome_c4-like"/>
</dbReference>
<dbReference type="Proteomes" id="UP000316649">
    <property type="component" value="Unassembled WGS sequence"/>
</dbReference>
<keyword evidence="5" id="KW-0574">Periplasm</keyword>
<feature type="binding site" description="axial binding residue" evidence="9">
    <location>
        <position position="37"/>
    </location>
    <ligand>
        <name>heme c</name>
        <dbReference type="ChEBI" id="CHEBI:61717"/>
        <label>1</label>
    </ligand>
    <ligandPart>
        <name>Fe</name>
        <dbReference type="ChEBI" id="CHEBI:18248"/>
    </ligandPart>
</feature>
<dbReference type="InterPro" id="IPR009056">
    <property type="entry name" value="Cyt_c-like_dom"/>
</dbReference>
<evidence type="ECO:0000256" key="6">
    <source>
        <dbReference type="ARBA" id="ARBA00022982"/>
    </source>
</evidence>
<dbReference type="AlphaFoldDB" id="A0A558E139"/>
<comment type="subcellular location">
    <subcellularLocation>
        <location evidence="1">Periplasm</location>
    </subcellularLocation>
</comment>
<dbReference type="PROSITE" id="PS51007">
    <property type="entry name" value="CYTC"/>
    <property type="match status" value="1"/>
</dbReference>
<feature type="domain" description="Cytochrome c" evidence="11">
    <location>
        <begin position="20"/>
        <end position="99"/>
    </location>
</feature>
<comment type="PTM">
    <text evidence="8">Binds 2 heme c groups covalently per subunit.</text>
</comment>
<feature type="binding site" description="covalent" evidence="8">
    <location>
        <position position="33"/>
    </location>
    <ligand>
        <name>heme c</name>
        <dbReference type="ChEBI" id="CHEBI:61717"/>
        <label>1</label>
    </ligand>
</feature>
<dbReference type="OrthoDB" id="188778at2"/>
<feature type="signal peptide" evidence="10">
    <location>
        <begin position="1"/>
        <end position="22"/>
    </location>
</feature>
<feature type="binding site" description="covalent" evidence="8">
    <location>
        <position position="126"/>
    </location>
    <ligand>
        <name>heme c</name>
        <dbReference type="ChEBI" id="CHEBI:61717"/>
        <label>2</label>
    </ligand>
</feature>
<evidence type="ECO:0000313" key="12">
    <source>
        <dbReference type="EMBL" id="TVO75322.1"/>
    </source>
</evidence>
<dbReference type="GO" id="GO:0009055">
    <property type="term" value="F:electron transfer activity"/>
    <property type="evidence" value="ECO:0007669"/>
    <property type="project" value="InterPro"/>
</dbReference>
<gene>
    <name evidence="12" type="ORF">FHP88_09235</name>
</gene>
<keyword evidence="7 9" id="KW-0408">Iron</keyword>
<protein>
    <submittedName>
        <fullName evidence="12">C-type cytochrome</fullName>
    </submittedName>
</protein>
<dbReference type="InterPro" id="IPR036909">
    <property type="entry name" value="Cyt_c-like_dom_sf"/>
</dbReference>
<evidence type="ECO:0000256" key="8">
    <source>
        <dbReference type="PIRSR" id="PIRSR000005-1"/>
    </source>
</evidence>
<evidence type="ECO:0000256" key="4">
    <source>
        <dbReference type="ARBA" id="ARBA00022723"/>
    </source>
</evidence>
<reference evidence="12 13" key="1">
    <citation type="submission" date="2019-07" db="EMBL/GenBank/DDBJ databases">
        <title>The pathways for chlorine oxyanion respiration interact through the shared metabolite chlorate.</title>
        <authorList>
            <person name="Barnum T.P."/>
            <person name="Cheng Y."/>
            <person name="Hill K.A."/>
            <person name="Lucas L.N."/>
            <person name="Carlson H.K."/>
            <person name="Coates J.D."/>
        </authorList>
    </citation>
    <scope>NUCLEOTIDE SEQUENCE [LARGE SCALE GENOMIC DNA]</scope>
    <source>
        <strain evidence="12 13">BK-1</strain>
    </source>
</reference>
<dbReference type="GO" id="GO:0042597">
    <property type="term" value="C:periplasmic space"/>
    <property type="evidence" value="ECO:0007669"/>
    <property type="project" value="UniProtKB-SubCell"/>
</dbReference>
<feature type="chain" id="PRO_5022215258" evidence="10">
    <location>
        <begin position="23"/>
        <end position="192"/>
    </location>
</feature>
<evidence type="ECO:0000256" key="1">
    <source>
        <dbReference type="ARBA" id="ARBA00004418"/>
    </source>
</evidence>